<feature type="domain" description="HTH tetR-type" evidence="5">
    <location>
        <begin position="5"/>
        <end position="65"/>
    </location>
</feature>
<keyword evidence="7" id="KW-1185">Reference proteome</keyword>
<name>A0A919P3K5_9CELL</name>
<dbReference type="PROSITE" id="PS50977">
    <property type="entry name" value="HTH_TETR_2"/>
    <property type="match status" value="1"/>
</dbReference>
<feature type="DNA-binding region" description="H-T-H motif" evidence="4">
    <location>
        <begin position="28"/>
        <end position="47"/>
    </location>
</feature>
<dbReference type="InterPro" id="IPR036271">
    <property type="entry name" value="Tet_transcr_reg_TetR-rel_C_sf"/>
</dbReference>
<gene>
    <name evidence="6" type="ORF">Cch01nite_33170</name>
</gene>
<protein>
    <submittedName>
        <fullName evidence="6">TetR family transcriptional regulator</fullName>
    </submittedName>
</protein>
<dbReference type="GO" id="GO:0003677">
    <property type="term" value="F:DNA binding"/>
    <property type="evidence" value="ECO:0007669"/>
    <property type="project" value="UniProtKB-UniRule"/>
</dbReference>
<dbReference type="InterPro" id="IPR011075">
    <property type="entry name" value="TetR_C"/>
</dbReference>
<dbReference type="RefSeq" id="WP_203757499.1">
    <property type="nucleotide sequence ID" value="NZ_BONK01000012.1"/>
</dbReference>
<dbReference type="InterPro" id="IPR009057">
    <property type="entry name" value="Homeodomain-like_sf"/>
</dbReference>
<accession>A0A919P3K5</accession>
<evidence type="ECO:0000256" key="4">
    <source>
        <dbReference type="PROSITE-ProRule" id="PRU00335"/>
    </source>
</evidence>
<dbReference type="PANTHER" id="PTHR47506">
    <property type="entry name" value="TRANSCRIPTIONAL REGULATORY PROTEIN"/>
    <property type="match status" value="1"/>
</dbReference>
<dbReference type="InterPro" id="IPR001647">
    <property type="entry name" value="HTH_TetR"/>
</dbReference>
<dbReference type="AlphaFoldDB" id="A0A919P3K5"/>
<dbReference type="SUPFAM" id="SSF46689">
    <property type="entry name" value="Homeodomain-like"/>
    <property type="match status" value="1"/>
</dbReference>
<comment type="caution">
    <text evidence="6">The sequence shown here is derived from an EMBL/GenBank/DDBJ whole genome shotgun (WGS) entry which is preliminary data.</text>
</comment>
<dbReference type="EMBL" id="BONK01000012">
    <property type="protein sequence ID" value="GIG22593.1"/>
    <property type="molecule type" value="Genomic_DNA"/>
</dbReference>
<dbReference type="SUPFAM" id="SSF48498">
    <property type="entry name" value="Tetracyclin repressor-like, C-terminal domain"/>
    <property type="match status" value="1"/>
</dbReference>
<dbReference type="Proteomes" id="UP000632740">
    <property type="component" value="Unassembled WGS sequence"/>
</dbReference>
<evidence type="ECO:0000256" key="2">
    <source>
        <dbReference type="ARBA" id="ARBA00023125"/>
    </source>
</evidence>
<dbReference type="Gene3D" id="1.10.357.10">
    <property type="entry name" value="Tetracycline Repressor, domain 2"/>
    <property type="match status" value="1"/>
</dbReference>
<proteinExistence type="predicted"/>
<organism evidence="6 7">
    <name type="scientific">Cellulomonas chitinilytica</name>
    <dbReference type="NCBI Taxonomy" id="398759"/>
    <lineage>
        <taxon>Bacteria</taxon>
        <taxon>Bacillati</taxon>
        <taxon>Actinomycetota</taxon>
        <taxon>Actinomycetes</taxon>
        <taxon>Micrococcales</taxon>
        <taxon>Cellulomonadaceae</taxon>
        <taxon>Cellulomonas</taxon>
    </lineage>
</organism>
<dbReference type="PRINTS" id="PR00455">
    <property type="entry name" value="HTHTETR"/>
</dbReference>
<reference evidence="6" key="1">
    <citation type="submission" date="2021-01" db="EMBL/GenBank/DDBJ databases">
        <title>Whole genome shotgun sequence of Cellulomonas chitinilytica NBRC 110799.</title>
        <authorList>
            <person name="Komaki H."/>
            <person name="Tamura T."/>
        </authorList>
    </citation>
    <scope>NUCLEOTIDE SEQUENCE</scope>
    <source>
        <strain evidence="6">NBRC 110799</strain>
    </source>
</reference>
<dbReference type="PANTHER" id="PTHR47506:SF6">
    <property type="entry name" value="HTH-TYPE TRANSCRIPTIONAL REPRESSOR NEMR"/>
    <property type="match status" value="1"/>
</dbReference>
<sequence length="196" mass="21662">MSKGEVTRQAVIDRAVEIAGRLGVAGLTIGSLASASEMSKSGLYAHFRSKEALQLAVLGSARERFVDQVIRPALAAPRGEPRVRTLFERWLVTSSSGSAGCLFVSAATEFDDQPGPVRDQVVRDHWDLVESLAQVYRSGVKEGAFREDLAPEQFAHDLHGLMLAHFHAFRLLRDPAAETRTRFAFERLMRSLQPDD</sequence>
<dbReference type="Pfam" id="PF16925">
    <property type="entry name" value="TetR_C_13"/>
    <property type="match status" value="1"/>
</dbReference>
<dbReference type="Gene3D" id="1.10.10.60">
    <property type="entry name" value="Homeodomain-like"/>
    <property type="match status" value="1"/>
</dbReference>
<evidence type="ECO:0000259" key="5">
    <source>
        <dbReference type="PROSITE" id="PS50977"/>
    </source>
</evidence>
<evidence type="ECO:0000313" key="7">
    <source>
        <dbReference type="Proteomes" id="UP000632740"/>
    </source>
</evidence>
<evidence type="ECO:0000313" key="6">
    <source>
        <dbReference type="EMBL" id="GIG22593.1"/>
    </source>
</evidence>
<keyword evidence="2 4" id="KW-0238">DNA-binding</keyword>
<keyword evidence="1" id="KW-0805">Transcription regulation</keyword>
<keyword evidence="3" id="KW-0804">Transcription</keyword>
<dbReference type="Pfam" id="PF00440">
    <property type="entry name" value="TetR_N"/>
    <property type="match status" value="1"/>
</dbReference>
<evidence type="ECO:0000256" key="1">
    <source>
        <dbReference type="ARBA" id="ARBA00023015"/>
    </source>
</evidence>
<evidence type="ECO:0000256" key="3">
    <source>
        <dbReference type="ARBA" id="ARBA00023163"/>
    </source>
</evidence>